<dbReference type="STRING" id="1094558.ME5_01010"/>
<proteinExistence type="predicted"/>
<dbReference type="PATRIC" id="fig|1094558.3.peg.1103"/>
<dbReference type="OrthoDB" id="8718286at2"/>
<reference evidence="1 2" key="1">
    <citation type="submission" date="2012-03" db="EMBL/GenBank/DDBJ databases">
        <title>The Genome Sequence of Bartonella tamiae Th239.</title>
        <authorList>
            <consortium name="The Broad Institute Genome Sequencing Platform"/>
            <consortium name="The Broad Institute Genome Sequencing Center for Infectious Disease"/>
            <person name="Feldgarden M."/>
            <person name="Kirby J."/>
            <person name="Kosoy M."/>
            <person name="Birtles R."/>
            <person name="Probert W.S."/>
            <person name="Chiaraviglio L."/>
            <person name="Young S.K."/>
            <person name="Zeng Q."/>
            <person name="Gargeya S."/>
            <person name="Fitzgerald M."/>
            <person name="Haas B."/>
            <person name="Abouelleil A."/>
            <person name="Alvarado L."/>
            <person name="Arachchi H.M."/>
            <person name="Berlin A."/>
            <person name="Chapman S.B."/>
            <person name="Gearin G."/>
            <person name="Goldberg J."/>
            <person name="Griggs A."/>
            <person name="Gujja S."/>
            <person name="Hansen M."/>
            <person name="Heiman D."/>
            <person name="Howarth C."/>
            <person name="Larimer J."/>
            <person name="Lui A."/>
            <person name="MacDonald P.J.P."/>
            <person name="McCowen C."/>
            <person name="Montmayeur A."/>
            <person name="Murphy C."/>
            <person name="Neiman D."/>
            <person name="Pearson M."/>
            <person name="Priest M."/>
            <person name="Roberts A."/>
            <person name="Saif S."/>
            <person name="Shea T."/>
            <person name="Sisk P."/>
            <person name="Stolte C."/>
            <person name="Sykes S."/>
            <person name="Wortman J."/>
            <person name="Nusbaum C."/>
            <person name="Birren B."/>
        </authorList>
    </citation>
    <scope>NUCLEOTIDE SEQUENCE [LARGE SCALE GENOMIC DNA]</scope>
    <source>
        <strain evidence="1 2">Th239</strain>
    </source>
</reference>
<dbReference type="InterPro" id="IPR023982">
    <property type="entry name" value="CHP04029_CMD-like"/>
</dbReference>
<protein>
    <submittedName>
        <fullName evidence="1">Avi_7170 family CMD domain-containing protein</fullName>
    </submittedName>
</protein>
<dbReference type="SUPFAM" id="SSF69118">
    <property type="entry name" value="AhpD-like"/>
    <property type="match status" value="1"/>
</dbReference>
<keyword evidence="2" id="KW-1185">Reference proteome</keyword>
<dbReference type="Proteomes" id="UP000008952">
    <property type="component" value="Unassembled WGS sequence"/>
</dbReference>
<dbReference type="HOGENOM" id="CLU_115851_0_0_5"/>
<dbReference type="NCBIfam" id="TIGR04029">
    <property type="entry name" value="CMD_Avi_7170"/>
    <property type="match status" value="1"/>
</dbReference>
<organism evidence="1 2">
    <name type="scientific">Bartonella tamiae Th239</name>
    <dbReference type="NCBI Taxonomy" id="1094558"/>
    <lineage>
        <taxon>Bacteria</taxon>
        <taxon>Pseudomonadati</taxon>
        <taxon>Pseudomonadota</taxon>
        <taxon>Alphaproteobacteria</taxon>
        <taxon>Hyphomicrobiales</taxon>
        <taxon>Bartonellaceae</taxon>
        <taxon>Bartonella</taxon>
    </lineage>
</organism>
<dbReference type="eggNOG" id="COG4950">
    <property type="taxonomic scope" value="Bacteria"/>
</dbReference>
<accession>J0R4L9</accession>
<dbReference type="AlphaFoldDB" id="J0R4L9"/>
<sequence length="196" mass="22072">MTKKDIIDQLVGTSLLLRQRRPLSIEYIQKSYDSLFNVETQSFLQTERFAMASFVAMLHDHKSAIQHYTALLTHIAPDLLEPISSAGHRAKTHGPYGNYPDGPLKVENVDGLHWSLEKDLHDILGAKLSSGLEHAHRLIFHPRDSKKEHLVHLSDTNWDDNSIVTLSQLIAFLSFQLRLATGLSVLKESQNANLSS</sequence>
<comment type="caution">
    <text evidence="1">The sequence shown here is derived from an EMBL/GenBank/DDBJ whole genome shotgun (WGS) entry which is preliminary data.</text>
</comment>
<dbReference type="InterPro" id="IPR029032">
    <property type="entry name" value="AhpD-like"/>
</dbReference>
<dbReference type="Gene3D" id="1.20.1290.10">
    <property type="entry name" value="AhpD-like"/>
    <property type="match status" value="1"/>
</dbReference>
<dbReference type="RefSeq" id="WP_008039043.1">
    <property type="nucleotide sequence ID" value="NZ_JH725147.1"/>
</dbReference>
<evidence type="ECO:0000313" key="1">
    <source>
        <dbReference type="EMBL" id="EJF90609.1"/>
    </source>
</evidence>
<dbReference type="EMBL" id="AIMB01000007">
    <property type="protein sequence ID" value="EJF90609.1"/>
    <property type="molecule type" value="Genomic_DNA"/>
</dbReference>
<evidence type="ECO:0000313" key="2">
    <source>
        <dbReference type="Proteomes" id="UP000008952"/>
    </source>
</evidence>
<name>J0R4L9_9HYPH</name>
<gene>
    <name evidence="1" type="ORF">ME5_01010</name>
</gene>